<sequence>MGRREESVGVQADNQLRLRIENWRDAFRDNTTGIHKTIDDLLWNYAAFRTAIRIISLANQRNRNRSPINQMLFDLIANGYWSGLLLGVRKLLDKGHLNGGKGVYSIRSVLDDISVCRPKLTRRVYVEQVRNCQYDLDALLAEHGERLRTADGRPTWVSKALILSEDCHKEFDFLSGTAPENRTSDDLIQEAIFERLELRLSNLERISAHVSTHVAHAGNRQSREGKSLDEFDIRDARVAMKELKQLADLVGVWFANEGGAGLATYIGDQFEGLDNALIATIDLDKLEENWRSIDHDISSWRLSPEDL</sequence>
<dbReference type="AlphaFoldDB" id="A0A0M6YFK4"/>
<feature type="domain" description="HEPN AbiU2-like" evidence="1">
    <location>
        <begin position="21"/>
        <end position="237"/>
    </location>
</feature>
<dbReference type="Pfam" id="PF18734">
    <property type="entry name" value="HEPN_AbiU2"/>
    <property type="match status" value="1"/>
</dbReference>
<name>A0A0M6YFK4_9HYPH</name>
<gene>
    <name evidence="2" type="ORF">LAL4801_06072</name>
</gene>
<evidence type="ECO:0000259" key="1">
    <source>
        <dbReference type="Pfam" id="PF18734"/>
    </source>
</evidence>
<dbReference type="InterPro" id="IPR040704">
    <property type="entry name" value="HEPN_AbiU2"/>
</dbReference>
<reference evidence="3" key="1">
    <citation type="submission" date="2015-07" db="EMBL/GenBank/DDBJ databases">
        <authorList>
            <person name="Rodrigo-Torres Lidia"/>
            <person name="Arahal R.David."/>
        </authorList>
    </citation>
    <scope>NUCLEOTIDE SEQUENCE [LARGE SCALE GENOMIC DNA]</scope>
    <source>
        <strain evidence="3">CECT 4801</strain>
    </source>
</reference>
<organism evidence="2 3">
    <name type="scientific">Roseibium aggregatum</name>
    <dbReference type="NCBI Taxonomy" id="187304"/>
    <lineage>
        <taxon>Bacteria</taxon>
        <taxon>Pseudomonadati</taxon>
        <taxon>Pseudomonadota</taxon>
        <taxon>Alphaproteobacteria</taxon>
        <taxon>Hyphomicrobiales</taxon>
        <taxon>Stappiaceae</taxon>
        <taxon>Roseibium</taxon>
    </lineage>
</organism>
<accession>A0A0M6YFK4</accession>
<dbReference type="EMBL" id="CXST01000010">
    <property type="protein sequence ID" value="CTQ47610.1"/>
    <property type="molecule type" value="Genomic_DNA"/>
</dbReference>
<evidence type="ECO:0000313" key="2">
    <source>
        <dbReference type="EMBL" id="CTQ47610.1"/>
    </source>
</evidence>
<proteinExistence type="predicted"/>
<evidence type="ECO:0000313" key="3">
    <source>
        <dbReference type="Proteomes" id="UP000048926"/>
    </source>
</evidence>
<keyword evidence="3" id="KW-1185">Reference proteome</keyword>
<protein>
    <recommendedName>
        <fullName evidence="1">HEPN AbiU2-like domain-containing protein</fullName>
    </recommendedName>
</protein>
<dbReference type="Proteomes" id="UP000048926">
    <property type="component" value="Unassembled WGS sequence"/>
</dbReference>